<keyword evidence="3" id="KW-1185">Reference proteome</keyword>
<proteinExistence type="predicted"/>
<reference evidence="3" key="1">
    <citation type="submission" date="2016-06" db="EMBL/GenBank/DDBJ databases">
        <title>Parallel loss of symbiosis genes in relatives of nitrogen-fixing non-legume Parasponia.</title>
        <authorList>
            <person name="Van Velzen R."/>
            <person name="Holmer R."/>
            <person name="Bu F."/>
            <person name="Rutten L."/>
            <person name="Van Zeijl A."/>
            <person name="Liu W."/>
            <person name="Santuari L."/>
            <person name="Cao Q."/>
            <person name="Sharma T."/>
            <person name="Shen D."/>
            <person name="Roswanjaya Y."/>
            <person name="Wardhani T."/>
            <person name="Kalhor M.S."/>
            <person name="Jansen J."/>
            <person name="Van den Hoogen J."/>
            <person name="Gungor B."/>
            <person name="Hartog M."/>
            <person name="Hontelez J."/>
            <person name="Verver J."/>
            <person name="Yang W.-C."/>
            <person name="Schijlen E."/>
            <person name="Repin R."/>
            <person name="Schilthuizen M."/>
            <person name="Schranz E."/>
            <person name="Heidstra R."/>
            <person name="Miyata K."/>
            <person name="Fedorova E."/>
            <person name="Kohlen W."/>
            <person name="Bisseling T."/>
            <person name="Smit S."/>
            <person name="Geurts R."/>
        </authorList>
    </citation>
    <scope>NUCLEOTIDE SEQUENCE [LARGE SCALE GENOMIC DNA]</scope>
    <source>
        <strain evidence="3">cv. WU1-14</strain>
    </source>
</reference>
<protein>
    <submittedName>
        <fullName evidence="2">Uncharacterized protein</fullName>
    </submittedName>
</protein>
<dbReference type="AlphaFoldDB" id="A0A2P5BVD6"/>
<gene>
    <name evidence="2" type="ORF">PanWU01x14_206970</name>
</gene>
<evidence type="ECO:0000256" key="1">
    <source>
        <dbReference type="SAM" id="MobiDB-lite"/>
    </source>
</evidence>
<sequence length="671" mass="72014">MNLMPRMVSYLPFPLDTWVITKHLRSRLDASTLNRFRRDEADRITVVSRQVAASSQLASTNDLVVPSNLELEEAVRLVATECVRLREEESAAPKRVKGSETGPSAGTSPIKGKVVASRAQAKTPAGRRLAVHTKGTESVVPRPDAGGSPAVGPLAFLVSRGETMATPGPTEGSAAVISPIPDSGSKSSAASLGGEIADLSGGVPRLKSRLSSPLPVPQNGNARSVQQMRKRTLQPARRRCASPPVLDGTGPSFVPCAPAPEACPADGGGIPMTAEEGLRSPGVSTAQRGDPATDPELDALTPENVELVTTRTLAQLSAIRSFHSDRVKGQTSEPRVIQPSPEALLGEGFGTVVVSSDESNPATPLFPEAGPSTGVGCPSSDGEFDPRVWLDFSDPKWDRARNQLQGLVDHCLDPSLQRRRPGLGSYREQTGHYHADVSLRGIIHRLLISILAFILDFSLDYFQRLIFFVCPQCIIRTISRVVDGRCGSQSSSNFEVCWQVLALRSSSPFARFSWVVDERRESQSESNFEVCWQVLALHSSSLFAHFLGSSTSDVSPRVRAISRSASKFWLCAAVRSSHVFLGSSTSDVSPRVRAISRSAGKFWLCAAVHPSHIFLGSSTSDVSPRVRAFLRSGGKFLLCAAVRSSHVFLGSSTSDGSPRVALRSRSLFVCC</sequence>
<evidence type="ECO:0000313" key="3">
    <source>
        <dbReference type="Proteomes" id="UP000237105"/>
    </source>
</evidence>
<dbReference type="Proteomes" id="UP000237105">
    <property type="component" value="Unassembled WGS sequence"/>
</dbReference>
<dbReference type="EMBL" id="JXTB01000215">
    <property type="protein sequence ID" value="PON52736.1"/>
    <property type="molecule type" value="Genomic_DNA"/>
</dbReference>
<accession>A0A2P5BVD6</accession>
<feature type="region of interest" description="Disordered" evidence="1">
    <location>
        <begin position="275"/>
        <end position="298"/>
    </location>
</feature>
<name>A0A2P5BVD6_PARAD</name>
<comment type="caution">
    <text evidence="2">The sequence shown here is derived from an EMBL/GenBank/DDBJ whole genome shotgun (WGS) entry which is preliminary data.</text>
</comment>
<evidence type="ECO:0000313" key="2">
    <source>
        <dbReference type="EMBL" id="PON52736.1"/>
    </source>
</evidence>
<feature type="region of interest" description="Disordered" evidence="1">
    <location>
        <begin position="88"/>
        <end position="147"/>
    </location>
</feature>
<organism evidence="2 3">
    <name type="scientific">Parasponia andersonii</name>
    <name type="common">Sponia andersonii</name>
    <dbReference type="NCBI Taxonomy" id="3476"/>
    <lineage>
        <taxon>Eukaryota</taxon>
        <taxon>Viridiplantae</taxon>
        <taxon>Streptophyta</taxon>
        <taxon>Embryophyta</taxon>
        <taxon>Tracheophyta</taxon>
        <taxon>Spermatophyta</taxon>
        <taxon>Magnoliopsida</taxon>
        <taxon>eudicotyledons</taxon>
        <taxon>Gunneridae</taxon>
        <taxon>Pentapetalae</taxon>
        <taxon>rosids</taxon>
        <taxon>fabids</taxon>
        <taxon>Rosales</taxon>
        <taxon>Cannabaceae</taxon>
        <taxon>Parasponia</taxon>
    </lineage>
</organism>